<dbReference type="PANTHER" id="PTHR23011:SF28">
    <property type="entry name" value="CYCLIC NUCLEOTIDE-BINDING DOMAIN CONTAINING PROTEIN"/>
    <property type="match status" value="1"/>
</dbReference>
<feature type="compositionally biased region" description="Low complexity" evidence="1">
    <location>
        <begin position="324"/>
        <end position="341"/>
    </location>
</feature>
<proteinExistence type="predicted"/>
<dbReference type="InterPro" id="IPR018488">
    <property type="entry name" value="cNMP-bd_CS"/>
</dbReference>
<dbReference type="PROSITE" id="PS50042">
    <property type="entry name" value="CNMP_BINDING_3"/>
    <property type="match status" value="1"/>
</dbReference>
<dbReference type="SUPFAM" id="SSF51206">
    <property type="entry name" value="cAMP-binding domain-like"/>
    <property type="match status" value="2"/>
</dbReference>
<feature type="region of interest" description="Disordered" evidence="1">
    <location>
        <begin position="1296"/>
        <end position="1354"/>
    </location>
</feature>
<dbReference type="PANTHER" id="PTHR23011">
    <property type="entry name" value="CYCLIC NUCLEOTIDE-BINDING DOMAIN CONTAINING PROTEIN"/>
    <property type="match status" value="1"/>
</dbReference>
<dbReference type="Gene3D" id="2.60.120.10">
    <property type="entry name" value="Jelly Rolls"/>
    <property type="match status" value="2"/>
</dbReference>
<gene>
    <name evidence="3" type="ORF">PBIL07802_LOCUS26160</name>
</gene>
<feature type="compositionally biased region" description="Low complexity" evidence="1">
    <location>
        <begin position="352"/>
        <end position="365"/>
    </location>
</feature>
<protein>
    <recommendedName>
        <fullName evidence="2">Cyclic nucleotide-binding domain-containing protein</fullName>
    </recommendedName>
</protein>
<sequence>MASTLSVSKALILQVRANSTEALASLNSTGQISKDVQQRLKALRTIEGLKFANVRLLLCLFARVTVEEGPDTELFLAQAGDAASDILVPLTQGLVRDSYNEETEAWTSSRVRPLSLLGRESLLLGEAEVTRSTEKDKWVDDTVSPAMLSSHLRGYDCPRWKATILCHPHTTYLKWSLEQWMDAIQASFPPFSVNFSSILHSCGPPGDSTKHNGKISAIFRELKNSIEVKDEQIDDEGILSVLRSHPLFSKFPDRLLRGCYKHLASVRKFERGESIWKKGDKATFVDFIVSGTVTMRTVTCRVHRFGEREAGSSEKPGLTSPENSGGSSVSRRARSVTVSFSPRSPRSDVKDSSPASPRSPGGSKSFGRFKKATFAMKTAKMLGTSPLPSETEPSVPIRPDYAHGDVIWEWKNQTYKAPVAIGGESITRGHPFTRTSDACADEKVVLLSFPLSDVLDLLFLLEPGVPAGDSALECVRAQGDSKRLSDCGQGVQEQAASIVRPYMDRILAIEKGLKDLQQPPFDFSRKIELVDDVRKKVMQHVLESCKLFQMPENCIMEGGRRDNHKWARKEVFFPPVVADLLLRPSDHRENGIGKDKDVKRSHTEGILMRDKVRSLRKRSIGSEAEIALSQLSSGFSLPNSRGNSDSISREETRSAGGKEVLYDYLQLMSGMCVVSLFDPLIVGGRSVIGALSTANYFDDSFAQRAAEVTFSLATDNGKRKREDRRQDLINGLFSCCPSLGQFYFRPCTAASLSALFMPADSIAQAAAMVDDIGIKQRIGIVQDLSLFKLLERRHLRRVAGFFLPARLSPGAIVCTQGEFASGIFVVVKGELSVRKKIKALKDGEMYKEGGKGKRGAKMGKSKTVKDLLEKGIPTGEVVDVDIEIAVVGEGEIAGDLSIIGGMEDATTTVRSSDGAEVLFLPRERVENQLAPIDDVKDVVRTLHRDRGRTRNSRVSLLLSGLGLKLANTEMKGEDEIGGKSPFLLLPSPPLEKPVSQTPGSDNGTWLRQRGRTQLDFSRAAQKMRATFNDSLSTLDAAAREKAASASRAISAVGGTPSEVSLLRLEDVLHIKEKVGLRSGGGAAETKFVLSLDGERRGIEHASIGSQKKKGGRRRQNILQSSLQNEMSARTSKIHLRGENLKRSYGLEVSELSSDGVRGLGEKGEGFGFLQKRSFLGSSTALPFAPHQLQSVRHAVLSRDETMRRLAKSLPTRPSVATSSDFAFPSNAEKSIDVVSRTDVPIPPLSPMQPEMTVRLEPSDASEYLSMPRDVQNDTIVVPASMWSVYNRESASHHEEAFLASSASRPSPHRRAKQAFSARDRVPSLASSRSSGPMSHPFNPAECGSVAKVQIHSAR</sequence>
<dbReference type="CDD" id="cd00038">
    <property type="entry name" value="CAP_ED"/>
    <property type="match status" value="1"/>
</dbReference>
<dbReference type="InterPro" id="IPR018490">
    <property type="entry name" value="cNMP-bd_dom_sf"/>
</dbReference>
<dbReference type="PROSITE" id="PS00888">
    <property type="entry name" value="CNMP_BINDING_1"/>
    <property type="match status" value="1"/>
</dbReference>
<evidence type="ECO:0000259" key="2">
    <source>
        <dbReference type="PROSITE" id="PS50042"/>
    </source>
</evidence>
<evidence type="ECO:0000313" key="3">
    <source>
        <dbReference type="EMBL" id="CAE0263857.1"/>
    </source>
</evidence>
<feature type="region of interest" description="Disordered" evidence="1">
    <location>
        <begin position="307"/>
        <end position="367"/>
    </location>
</feature>
<accession>A0A7S3GEL2</accession>
<feature type="domain" description="Cyclic nucleotide-binding" evidence="2">
    <location>
        <begin position="786"/>
        <end position="848"/>
    </location>
</feature>
<dbReference type="EMBL" id="HBIB01040239">
    <property type="protein sequence ID" value="CAE0263857.1"/>
    <property type="molecule type" value="Transcribed_RNA"/>
</dbReference>
<name>A0A7S3GEL2_9EUKA</name>
<dbReference type="InterPro" id="IPR014710">
    <property type="entry name" value="RmlC-like_jellyroll"/>
</dbReference>
<feature type="compositionally biased region" description="Polar residues" evidence="1">
    <location>
        <begin position="994"/>
        <end position="1005"/>
    </location>
</feature>
<dbReference type="InterPro" id="IPR000595">
    <property type="entry name" value="cNMP-bd_dom"/>
</dbReference>
<organism evidence="3">
    <name type="scientific">Palpitomonas bilix</name>
    <dbReference type="NCBI Taxonomy" id="652834"/>
    <lineage>
        <taxon>Eukaryota</taxon>
        <taxon>Eukaryota incertae sedis</taxon>
    </lineage>
</organism>
<reference evidence="3" key="1">
    <citation type="submission" date="2021-01" db="EMBL/GenBank/DDBJ databases">
        <authorList>
            <person name="Corre E."/>
            <person name="Pelletier E."/>
            <person name="Niang G."/>
            <person name="Scheremetjew M."/>
            <person name="Finn R."/>
            <person name="Kale V."/>
            <person name="Holt S."/>
            <person name="Cochrane G."/>
            <person name="Meng A."/>
            <person name="Brown T."/>
            <person name="Cohen L."/>
        </authorList>
    </citation>
    <scope>NUCLEOTIDE SEQUENCE</scope>
    <source>
        <strain evidence="3">NIES-2562</strain>
    </source>
</reference>
<feature type="region of interest" description="Disordered" evidence="1">
    <location>
        <begin position="984"/>
        <end position="1005"/>
    </location>
</feature>
<evidence type="ECO:0000256" key="1">
    <source>
        <dbReference type="SAM" id="MobiDB-lite"/>
    </source>
</evidence>